<dbReference type="PANTHER" id="PTHR43792">
    <property type="entry name" value="GNAT FAMILY, PUTATIVE (AFU_ORTHOLOGUE AFUA_3G00765)-RELATED-RELATED"/>
    <property type="match status" value="1"/>
</dbReference>
<dbReference type="InterPro" id="IPR051531">
    <property type="entry name" value="N-acetyltransferase"/>
</dbReference>
<dbReference type="RefSeq" id="WP_183901787.1">
    <property type="nucleotide sequence ID" value="NZ_JACIDW010000016.1"/>
</dbReference>
<dbReference type="PROSITE" id="PS51186">
    <property type="entry name" value="GNAT"/>
    <property type="match status" value="1"/>
</dbReference>
<comment type="caution">
    <text evidence="2">The sequence shown here is derived from an EMBL/GenBank/DDBJ whole genome shotgun (WGS) entry which is preliminary data.</text>
</comment>
<dbReference type="EMBL" id="JACIDW010000016">
    <property type="protein sequence ID" value="MBB3966284.1"/>
    <property type="molecule type" value="Genomic_DNA"/>
</dbReference>
<organism evidence="2 3">
    <name type="scientific">Rhizobium metallidurans</name>
    <dbReference type="NCBI Taxonomy" id="1265931"/>
    <lineage>
        <taxon>Bacteria</taxon>
        <taxon>Pseudomonadati</taxon>
        <taxon>Pseudomonadota</taxon>
        <taxon>Alphaproteobacteria</taxon>
        <taxon>Hyphomicrobiales</taxon>
        <taxon>Rhizobiaceae</taxon>
        <taxon>Rhizobium/Agrobacterium group</taxon>
        <taxon>Rhizobium</taxon>
    </lineage>
</organism>
<evidence type="ECO:0000259" key="1">
    <source>
        <dbReference type="PROSITE" id="PS51186"/>
    </source>
</evidence>
<reference evidence="2 3" key="1">
    <citation type="submission" date="2020-08" db="EMBL/GenBank/DDBJ databases">
        <title>Genomic Encyclopedia of Type Strains, Phase IV (KMG-IV): sequencing the most valuable type-strain genomes for metagenomic binning, comparative biology and taxonomic classification.</title>
        <authorList>
            <person name="Goeker M."/>
        </authorList>
    </citation>
    <scope>NUCLEOTIDE SEQUENCE [LARGE SCALE GENOMIC DNA]</scope>
    <source>
        <strain evidence="2 3">DSM 26575</strain>
    </source>
</reference>
<evidence type="ECO:0000313" key="2">
    <source>
        <dbReference type="EMBL" id="MBB3966284.1"/>
    </source>
</evidence>
<feature type="domain" description="N-acetyltransferase" evidence="1">
    <location>
        <begin position="22"/>
        <end position="173"/>
    </location>
</feature>
<gene>
    <name evidence="2" type="ORF">GGQ67_003971</name>
</gene>
<dbReference type="InterPro" id="IPR000182">
    <property type="entry name" value="GNAT_dom"/>
</dbReference>
<dbReference type="InterPro" id="IPR016181">
    <property type="entry name" value="Acyl_CoA_acyltransferase"/>
</dbReference>
<dbReference type="SUPFAM" id="SSF55729">
    <property type="entry name" value="Acyl-CoA N-acyltransferases (Nat)"/>
    <property type="match status" value="1"/>
</dbReference>
<protein>
    <submittedName>
        <fullName evidence="2">RimJ/RimL family protein N-acetyltransferase</fullName>
    </submittedName>
</protein>
<dbReference type="AlphaFoldDB" id="A0A7W6CU73"/>
<dbReference type="Gene3D" id="3.40.630.30">
    <property type="match status" value="1"/>
</dbReference>
<accession>A0A7W6CU73</accession>
<keyword evidence="3" id="KW-1185">Reference proteome</keyword>
<dbReference type="Proteomes" id="UP000582090">
    <property type="component" value="Unassembled WGS sequence"/>
</dbReference>
<keyword evidence="2" id="KW-0808">Transferase</keyword>
<sequence length="175" mass="19865">MTDLVILKTPRLVLSMWGQYDVHLLQLLHSTIETTRYLSGAAPWSAAKVQERFMSFFAEQARDGVTKYKVTSLDDGRFIGRAGFSRYGSDRGAFELGYSLRHEEWGKGYATELGMGLADWFFDKRFADQFIAFTHPDNVASQRVLTKIGMRGRMPITIDGMSCPTFELTAEMRQA</sequence>
<dbReference type="GO" id="GO:0016747">
    <property type="term" value="F:acyltransferase activity, transferring groups other than amino-acyl groups"/>
    <property type="evidence" value="ECO:0007669"/>
    <property type="project" value="InterPro"/>
</dbReference>
<dbReference type="PANTHER" id="PTHR43792:SF1">
    <property type="entry name" value="N-ACETYLTRANSFERASE DOMAIN-CONTAINING PROTEIN"/>
    <property type="match status" value="1"/>
</dbReference>
<evidence type="ECO:0000313" key="3">
    <source>
        <dbReference type="Proteomes" id="UP000582090"/>
    </source>
</evidence>
<dbReference type="Pfam" id="PF13302">
    <property type="entry name" value="Acetyltransf_3"/>
    <property type="match status" value="1"/>
</dbReference>
<name>A0A7W6CU73_9HYPH</name>
<proteinExistence type="predicted"/>